<evidence type="ECO:0000313" key="2">
    <source>
        <dbReference type="EMBL" id="TNN56865.1"/>
    </source>
</evidence>
<dbReference type="EMBL" id="SRLO01000419">
    <property type="protein sequence ID" value="TNN56865.1"/>
    <property type="molecule type" value="Genomic_DNA"/>
</dbReference>
<comment type="caution">
    <text evidence="2">The sequence shown here is derived from an EMBL/GenBank/DDBJ whole genome shotgun (WGS) entry which is preliminary data.</text>
</comment>
<organism evidence="2 3">
    <name type="scientific">Liparis tanakae</name>
    <name type="common">Tanaka's snailfish</name>
    <dbReference type="NCBI Taxonomy" id="230148"/>
    <lineage>
        <taxon>Eukaryota</taxon>
        <taxon>Metazoa</taxon>
        <taxon>Chordata</taxon>
        <taxon>Craniata</taxon>
        <taxon>Vertebrata</taxon>
        <taxon>Euteleostomi</taxon>
        <taxon>Actinopterygii</taxon>
        <taxon>Neopterygii</taxon>
        <taxon>Teleostei</taxon>
        <taxon>Neoteleostei</taxon>
        <taxon>Acanthomorphata</taxon>
        <taxon>Eupercaria</taxon>
        <taxon>Perciformes</taxon>
        <taxon>Cottioidei</taxon>
        <taxon>Cottales</taxon>
        <taxon>Liparidae</taxon>
        <taxon>Liparis</taxon>
    </lineage>
</organism>
<accession>A0A4Z2GUT5</accession>
<dbReference type="Proteomes" id="UP000314294">
    <property type="component" value="Unassembled WGS sequence"/>
</dbReference>
<dbReference type="AlphaFoldDB" id="A0A4Z2GUT5"/>
<name>A0A4Z2GUT5_9TELE</name>
<evidence type="ECO:0000313" key="3">
    <source>
        <dbReference type="Proteomes" id="UP000314294"/>
    </source>
</evidence>
<protein>
    <submittedName>
        <fullName evidence="2">Uncharacterized protein</fullName>
    </submittedName>
</protein>
<reference evidence="2 3" key="1">
    <citation type="submission" date="2019-03" db="EMBL/GenBank/DDBJ databases">
        <title>First draft genome of Liparis tanakae, snailfish: a comprehensive survey of snailfish specific genes.</title>
        <authorList>
            <person name="Kim W."/>
            <person name="Song I."/>
            <person name="Jeong J.-H."/>
            <person name="Kim D."/>
            <person name="Kim S."/>
            <person name="Ryu S."/>
            <person name="Song J.Y."/>
            <person name="Lee S.K."/>
        </authorList>
    </citation>
    <scope>NUCLEOTIDE SEQUENCE [LARGE SCALE GENOMIC DNA]</scope>
    <source>
        <tissue evidence="2">Muscle</tissue>
    </source>
</reference>
<feature type="region of interest" description="Disordered" evidence="1">
    <location>
        <begin position="53"/>
        <end position="76"/>
    </location>
</feature>
<evidence type="ECO:0000256" key="1">
    <source>
        <dbReference type="SAM" id="MobiDB-lite"/>
    </source>
</evidence>
<gene>
    <name evidence="2" type="ORF">EYF80_032961</name>
</gene>
<keyword evidence="3" id="KW-1185">Reference proteome</keyword>
<proteinExistence type="predicted"/>
<sequence>MPALCRDSMDEVLLDDVVRLGQSLVSVLQGQLGAVQQVANLLVLRGTQRPIGDAERPQTLLGGEEGVKPGESGTSRKKRAFIGQPADGHVVSLCLLLHLFMPSTSATSSGEEEM</sequence>